<reference evidence="6" key="1">
    <citation type="journal article" date="2019" name="Microbiology">
        <title>Complete Genome Sequence of an Uncultured Bacterium of the Candidate Phylum Bipolaricaulota.</title>
        <authorList>
            <person name="Kadnikov V.V."/>
            <person name="Mardanov A.V."/>
            <person name="Beletsky A.V."/>
            <person name="Frank Y.A."/>
            <person name="Karnachuk O.V."/>
            <person name="Ravin N.V."/>
        </authorList>
    </citation>
    <scope>NUCLEOTIDE SEQUENCE [LARGE SCALE GENOMIC DNA]</scope>
</reference>
<organism evidence="5 6">
    <name type="scientific">Candidatus Syntrophocurvum alkaliphilum</name>
    <dbReference type="NCBI Taxonomy" id="2293317"/>
    <lineage>
        <taxon>Bacteria</taxon>
        <taxon>Bacillati</taxon>
        <taxon>Bacillota</taxon>
        <taxon>Clostridia</taxon>
        <taxon>Eubacteriales</taxon>
        <taxon>Syntrophomonadaceae</taxon>
        <taxon>Candidatus Syntrophocurvum</taxon>
    </lineage>
</organism>
<keyword evidence="2 5" id="KW-0489">Methyltransferase</keyword>
<dbReference type="InterPro" id="IPR029028">
    <property type="entry name" value="Alpha/beta_knot_MTases"/>
</dbReference>
<feature type="domain" description="RNA 2-O ribose methyltransferase substrate binding" evidence="4">
    <location>
        <begin position="4"/>
        <end position="79"/>
    </location>
</feature>
<dbReference type="Pfam" id="PF00588">
    <property type="entry name" value="SpoU_methylase"/>
    <property type="match status" value="1"/>
</dbReference>
<dbReference type="GO" id="GO:0008173">
    <property type="term" value="F:RNA methyltransferase activity"/>
    <property type="evidence" value="ECO:0007669"/>
    <property type="project" value="InterPro"/>
</dbReference>
<dbReference type="OrthoDB" id="9794400at2"/>
<dbReference type="InterPro" id="IPR004441">
    <property type="entry name" value="rRNA_MeTrfase_TrmH"/>
</dbReference>
<dbReference type="NCBIfam" id="TIGR00186">
    <property type="entry name" value="rRNA_methyl_3"/>
    <property type="match status" value="1"/>
</dbReference>
<keyword evidence="6" id="KW-1185">Reference proteome</keyword>
<dbReference type="SMART" id="SM00967">
    <property type="entry name" value="SpoU_sub_bind"/>
    <property type="match status" value="1"/>
</dbReference>
<dbReference type="Pfam" id="PF08032">
    <property type="entry name" value="SpoU_sub_bind"/>
    <property type="match status" value="1"/>
</dbReference>
<dbReference type="FunFam" id="3.40.1280.10:FF:000008">
    <property type="entry name" value="Group 3 RNA methyltransferase TrmH"/>
    <property type="match status" value="1"/>
</dbReference>
<dbReference type="InterPro" id="IPR029026">
    <property type="entry name" value="tRNA_m1G_MTases_N"/>
</dbReference>
<evidence type="ECO:0000313" key="5">
    <source>
        <dbReference type="EMBL" id="QGU00758.1"/>
    </source>
</evidence>
<dbReference type="GO" id="GO:0032259">
    <property type="term" value="P:methylation"/>
    <property type="evidence" value="ECO:0007669"/>
    <property type="project" value="UniProtKB-KW"/>
</dbReference>
<accession>A0A6I6DPI6</accession>
<gene>
    <name evidence="5" type="ORF">SYNTR_2164</name>
</gene>
<dbReference type="InterPro" id="IPR001537">
    <property type="entry name" value="SpoU_MeTrfase"/>
</dbReference>
<dbReference type="GO" id="GO:0006396">
    <property type="term" value="P:RNA processing"/>
    <property type="evidence" value="ECO:0007669"/>
    <property type="project" value="InterPro"/>
</dbReference>
<dbReference type="PANTHER" id="PTHR46429:SF1">
    <property type="entry name" value="23S RRNA (GUANOSINE-2'-O-)-METHYLTRANSFERASE RLMB"/>
    <property type="match status" value="1"/>
</dbReference>
<dbReference type="EMBL" id="CP046457">
    <property type="protein sequence ID" value="QGU00758.1"/>
    <property type="molecule type" value="Genomic_DNA"/>
</dbReference>
<comment type="similarity">
    <text evidence="1">Belongs to the class IV-like SAM-binding methyltransferase superfamily. RNA methyltransferase TrmH family.</text>
</comment>
<dbReference type="GO" id="GO:0003723">
    <property type="term" value="F:RNA binding"/>
    <property type="evidence" value="ECO:0007669"/>
    <property type="project" value="InterPro"/>
</dbReference>
<dbReference type="KEGG" id="salq:SYNTR_2164"/>
<dbReference type="InterPro" id="IPR029064">
    <property type="entry name" value="Ribosomal_eL30-like_sf"/>
</dbReference>
<dbReference type="GO" id="GO:0005829">
    <property type="term" value="C:cytosol"/>
    <property type="evidence" value="ECO:0007669"/>
    <property type="project" value="TreeGrafter"/>
</dbReference>
<protein>
    <submittedName>
        <fullName evidence="5">23S rRNA (Guanosine(2251)-2'-O)-methyltransferase</fullName>
        <ecNumber evidence="5">2.1.1.185</ecNumber>
    </submittedName>
</protein>
<dbReference type="SUPFAM" id="SSF55315">
    <property type="entry name" value="L30e-like"/>
    <property type="match status" value="1"/>
</dbReference>
<keyword evidence="3 5" id="KW-0808">Transferase</keyword>
<sequence>MKEKIAGVNSIMEAIKGGRKIHKIYIQNGRAGKKIEDLINLAQKRGIYIQTVEKQRLDQMYTITNHQGVVAQVENYEYSEIEEVLEKAALKGEKPFIIILDSIEDPQNLGSIIRTAECAGVHGIVIPRHNSAEVTSAVSKASSGAVEHIHIVREKNLVNIIKYLKEQGMWIIGADMSASDNFFQTDIPTPATIVIGSEGKGIRRLIKENCDMLVKIPMKGKINSLNASIAAALLVFEVVRQDEKNEEINESSTNS</sequence>
<dbReference type="Gene3D" id="3.40.1280.10">
    <property type="match status" value="1"/>
</dbReference>
<dbReference type="EC" id="2.1.1.185" evidence="5"/>
<dbReference type="InterPro" id="IPR013123">
    <property type="entry name" value="SpoU_subst-bd"/>
</dbReference>
<dbReference type="AlphaFoldDB" id="A0A6I6DPI6"/>
<dbReference type="SUPFAM" id="SSF75217">
    <property type="entry name" value="alpha/beta knot"/>
    <property type="match status" value="1"/>
</dbReference>
<evidence type="ECO:0000313" key="6">
    <source>
        <dbReference type="Proteomes" id="UP000426444"/>
    </source>
</evidence>
<dbReference type="Proteomes" id="UP000426444">
    <property type="component" value="Chromosome"/>
</dbReference>
<evidence type="ECO:0000259" key="4">
    <source>
        <dbReference type="SMART" id="SM00967"/>
    </source>
</evidence>
<evidence type="ECO:0000256" key="3">
    <source>
        <dbReference type="ARBA" id="ARBA00022679"/>
    </source>
</evidence>
<name>A0A6I6DPI6_9FIRM</name>
<dbReference type="Gene3D" id="3.30.1330.30">
    <property type="match status" value="1"/>
</dbReference>
<dbReference type="PANTHER" id="PTHR46429">
    <property type="entry name" value="23S RRNA (GUANOSINE-2'-O-)-METHYLTRANSFERASE RLMB"/>
    <property type="match status" value="1"/>
</dbReference>
<proteinExistence type="inferred from homology"/>
<evidence type="ECO:0000256" key="2">
    <source>
        <dbReference type="ARBA" id="ARBA00022603"/>
    </source>
</evidence>
<dbReference type="CDD" id="cd18103">
    <property type="entry name" value="SpoU-like_RlmB"/>
    <property type="match status" value="1"/>
</dbReference>
<dbReference type="RefSeq" id="WP_156204508.1">
    <property type="nucleotide sequence ID" value="NZ_CP046457.1"/>
</dbReference>
<evidence type="ECO:0000256" key="1">
    <source>
        <dbReference type="ARBA" id="ARBA00007228"/>
    </source>
</evidence>